<reference evidence="2" key="1">
    <citation type="submission" date="2022-11" db="UniProtKB">
        <authorList>
            <consortium name="WormBaseParasite"/>
        </authorList>
    </citation>
    <scope>IDENTIFICATION</scope>
</reference>
<evidence type="ECO:0000313" key="2">
    <source>
        <dbReference type="WBParaSite" id="ES5_v2.g20932.t1"/>
    </source>
</evidence>
<organism evidence="1 2">
    <name type="scientific">Panagrolaimus sp. ES5</name>
    <dbReference type="NCBI Taxonomy" id="591445"/>
    <lineage>
        <taxon>Eukaryota</taxon>
        <taxon>Metazoa</taxon>
        <taxon>Ecdysozoa</taxon>
        <taxon>Nematoda</taxon>
        <taxon>Chromadorea</taxon>
        <taxon>Rhabditida</taxon>
        <taxon>Tylenchina</taxon>
        <taxon>Panagrolaimomorpha</taxon>
        <taxon>Panagrolaimoidea</taxon>
        <taxon>Panagrolaimidae</taxon>
        <taxon>Panagrolaimus</taxon>
    </lineage>
</organism>
<sequence length="912" mass="102933">MVVEKPVPKPRTVFPAAPGFITPNTHTLSESQISNHNQGSTTPTLPVTNEYGWHPKLTHTVSSESSDSFISCSDAAMTPIAPPPSSEASPMIQLSPVRPPPPPIPSPPSLPLPRLPVETDTSDFEPPIGPAPPIPPRYNRDKALPEPVEEEEFLRLSVGDTISLSQFSEPKLDISLNNISSNGQWLATYDDESLGSNHSLPSSSQSTCDVYDFLRPAIGNTDILIPKNTSPKAEGESICLSGYVQLKTGKKESKHLLASIRSRQLLFMPSDLDDSLVHGPYDLSRLLFVGKSIENASDVIVVLRPVKQGQKVTHGNAEVLKFAPEENFRFWITLLAKCNCPNYSILQDSISQMDGGGKVYIREGTTGLWDEGFAFTRENTFYYFIRQDEQIKSQDIRKFVKIKMDLPLADYCNHVSHSHSGPLIIMLDGLSIYLQNENDGATKTWFNFLQAQLRRPSRRLSECRLTSDDVPIIVDKCIKFVSTYGIRQAGLYRKNGPNAEARSIFDSLKNEPFDTHLTFHNDETINAAADVLRTFFRQLDVPLIPSEIQPELYTISDRYRQPLLQNIRDRKDVYQQLLLEKAYDYRSAVKTLPPIHYNTLKKLVDHLVEVNAHEADNRASIDNLARVFGPTIFSVDKSNETPSSVFSRTGLQISVMRDLIELFDEIFEVAHDKKAIEVTEAFESKCATKPTAEGFLISIHLISKDNQCFNIQSSWTAEQIIEYKIDKLKSGHESDGNVYGLYEIVKDGCLERRIGDRETITAVALERWLKWKAKDAYILLKKESFFFNPGNTRPFAENIKICEPGSKNFKSAQLRIENGKKIQQYPKGEKLNKPQREWSIDETVWYMGNVADRKYPPNFPFTTTFILKSGKYNIKLPGFCVAFSDEVQRNQWLNAVIACQRDYSPIVLIPDL</sequence>
<evidence type="ECO:0000313" key="1">
    <source>
        <dbReference type="Proteomes" id="UP000887579"/>
    </source>
</evidence>
<dbReference type="WBParaSite" id="ES5_v2.g20932.t1">
    <property type="protein sequence ID" value="ES5_v2.g20932.t1"/>
    <property type="gene ID" value="ES5_v2.g20932"/>
</dbReference>
<name>A0AC34FU86_9BILA</name>
<dbReference type="Proteomes" id="UP000887579">
    <property type="component" value="Unplaced"/>
</dbReference>
<proteinExistence type="predicted"/>
<accession>A0AC34FU86</accession>
<protein>
    <submittedName>
        <fullName evidence="2">Rho-GAP domain-containing protein</fullName>
    </submittedName>
</protein>